<dbReference type="PANTHER" id="PTHR33130">
    <property type="entry name" value="PUTATIVE (DUF1639)-RELATED"/>
    <property type="match status" value="1"/>
</dbReference>
<dbReference type="PANTHER" id="PTHR33130:SF90">
    <property type="entry name" value="DUF1639 DOMAIN-CONTAINING PROTEIN"/>
    <property type="match status" value="1"/>
</dbReference>
<dbReference type="EMBL" id="GHES01010847">
    <property type="protein sequence ID" value="MPA41406.1"/>
    <property type="molecule type" value="Transcribed_RNA"/>
</dbReference>
<accession>A0A5B6ZD96</accession>
<dbReference type="AlphaFoldDB" id="A0A5B6ZD96"/>
<organism evidence="2">
    <name type="scientific">Davidia involucrata</name>
    <name type="common">Dove tree</name>
    <dbReference type="NCBI Taxonomy" id="16924"/>
    <lineage>
        <taxon>Eukaryota</taxon>
        <taxon>Viridiplantae</taxon>
        <taxon>Streptophyta</taxon>
        <taxon>Embryophyta</taxon>
        <taxon>Tracheophyta</taxon>
        <taxon>Spermatophyta</taxon>
        <taxon>Magnoliopsida</taxon>
        <taxon>eudicotyledons</taxon>
        <taxon>Gunneridae</taxon>
        <taxon>Pentapetalae</taxon>
        <taxon>asterids</taxon>
        <taxon>Cornales</taxon>
        <taxon>Nyssaceae</taxon>
        <taxon>Davidia</taxon>
    </lineage>
</organism>
<proteinExistence type="predicted"/>
<reference evidence="2" key="1">
    <citation type="submission" date="2019-08" db="EMBL/GenBank/DDBJ databases">
        <title>Reference gene set and small RNA set construction with multiple tissues from Davidia involucrata Baill.</title>
        <authorList>
            <person name="Yang H."/>
            <person name="Zhou C."/>
            <person name="Li G."/>
            <person name="Wang J."/>
            <person name="Gao P."/>
            <person name="Wang M."/>
            <person name="Wang R."/>
            <person name="Zhao Y."/>
        </authorList>
    </citation>
    <scope>NUCLEOTIDE SEQUENCE</scope>
    <source>
        <tissue evidence="2">Mixed with DoveR01_LX</tissue>
    </source>
</reference>
<gene>
    <name evidence="2" type="ORF">Din_010847</name>
</gene>
<evidence type="ECO:0000256" key="1">
    <source>
        <dbReference type="SAM" id="MobiDB-lite"/>
    </source>
</evidence>
<dbReference type="Pfam" id="PF07797">
    <property type="entry name" value="DUF1639"/>
    <property type="match status" value="1"/>
</dbReference>
<feature type="region of interest" description="Disordered" evidence="1">
    <location>
        <begin position="75"/>
        <end position="100"/>
    </location>
</feature>
<sequence>MMSMAPERSRHLHNFTLPRLKWGNQRFLRCMKVNANGEVTADRRSSAASEPESDGFSRNRDGIEVFKRRSSIAMESLKKSPLKPIGGDSVRTSNKDQDNKAKVSILNEKENEESNSARPWNLRTRRAACKAPNESGGGGGGGMGANLRSEELQRNNCNSSLLRPESPMAMAMAKSSRLRGLAAAATMTQSVEKRENSQRAKFSISLSREEVESDFLAMVGTRPPRRPKKRPKIVQKQLDLIFPGLWLTEITPDTYKVPDFPESGKG</sequence>
<protein>
    <recommendedName>
        <fullName evidence="3">DUF1639 family protein</fullName>
    </recommendedName>
</protein>
<evidence type="ECO:0000313" key="2">
    <source>
        <dbReference type="EMBL" id="MPA41406.1"/>
    </source>
</evidence>
<evidence type="ECO:0008006" key="3">
    <source>
        <dbReference type="Google" id="ProtNLM"/>
    </source>
</evidence>
<feature type="region of interest" description="Disordered" evidence="1">
    <location>
        <begin position="39"/>
        <end position="62"/>
    </location>
</feature>
<dbReference type="InterPro" id="IPR012438">
    <property type="entry name" value="DUF1639"/>
</dbReference>
<name>A0A5B6ZD96_DAVIN</name>